<reference evidence="2" key="1">
    <citation type="journal article" date="2019" name="Int. J. Syst. Evol. Microbiol.">
        <title>The Global Catalogue of Microorganisms (GCM) 10K type strain sequencing project: providing services to taxonomists for standard genome sequencing and annotation.</title>
        <authorList>
            <consortium name="The Broad Institute Genomics Platform"/>
            <consortium name="The Broad Institute Genome Sequencing Center for Infectious Disease"/>
            <person name="Wu L."/>
            <person name="Ma J."/>
        </authorList>
    </citation>
    <scope>NUCLEOTIDE SEQUENCE [LARGE SCALE GENOMIC DNA]</scope>
    <source>
        <strain evidence="2">CGMCC 4.1621</strain>
    </source>
</reference>
<comment type="caution">
    <text evidence="1">The sequence shown here is derived from an EMBL/GenBank/DDBJ whole genome shotgun (WGS) entry which is preliminary data.</text>
</comment>
<protein>
    <recommendedName>
        <fullName evidence="3">Spore coat protein</fullName>
    </recommendedName>
</protein>
<keyword evidence="2" id="KW-1185">Reference proteome</keyword>
<dbReference type="Gene3D" id="1.20.1260.10">
    <property type="match status" value="1"/>
</dbReference>
<sequence length="62" mass="7205">MREKLGMHELLELHELVTFKSLCLTKALIMQKLVTDGELKAIMQQDVTMTSRHIEDLKNHLT</sequence>
<evidence type="ECO:0000313" key="2">
    <source>
        <dbReference type="Proteomes" id="UP001596410"/>
    </source>
</evidence>
<accession>A0ABW2EKS2</accession>
<dbReference type="Proteomes" id="UP001596410">
    <property type="component" value="Unassembled WGS sequence"/>
</dbReference>
<dbReference type="InterPro" id="IPR012347">
    <property type="entry name" value="Ferritin-like"/>
</dbReference>
<evidence type="ECO:0008006" key="3">
    <source>
        <dbReference type="Google" id="ProtNLM"/>
    </source>
</evidence>
<dbReference type="EMBL" id="JBHSZV010000014">
    <property type="protein sequence ID" value="MFC7061511.1"/>
    <property type="molecule type" value="Genomic_DNA"/>
</dbReference>
<gene>
    <name evidence="1" type="ORF">ACFQIC_06505</name>
</gene>
<name>A0ABW2EKS2_9BACI</name>
<proteinExistence type="predicted"/>
<organism evidence="1 2">
    <name type="scientific">Halobacillus seohaensis</name>
    <dbReference type="NCBI Taxonomy" id="447421"/>
    <lineage>
        <taxon>Bacteria</taxon>
        <taxon>Bacillati</taxon>
        <taxon>Bacillota</taxon>
        <taxon>Bacilli</taxon>
        <taxon>Bacillales</taxon>
        <taxon>Bacillaceae</taxon>
        <taxon>Halobacillus</taxon>
    </lineage>
</organism>
<evidence type="ECO:0000313" key="1">
    <source>
        <dbReference type="EMBL" id="MFC7061511.1"/>
    </source>
</evidence>